<dbReference type="Gene3D" id="1.20.1720.10">
    <property type="entry name" value="Multidrug resistance protein D"/>
    <property type="match status" value="1"/>
</dbReference>
<sequence length="270" mass="29191">MYFPLLPLFRQQFQTSAQAINLTPTVYIVFQAISPVISALYVAGNIGLAANQNNYAVLLILRAVQSLGARAAYASSFGVVADVCVSNIFVDIYGYNKRQIGLAHLPRGVGIIIGSYRTGRLMDYNYKATATKHEVRPDKAKGGDMLNFPIERAGSQSSYWMLIVSTGTTVGCGWAVTWSAHPAIPLILQFIQGFWGTYFYTTFSTLLVDTCPECPSTAAAATSVTRCAMAAGGVAILRPPVGRHWARMIFHGAGAVDWSLGFWGCGDVEV</sequence>
<dbReference type="GO" id="GO:0005886">
    <property type="term" value="C:plasma membrane"/>
    <property type="evidence" value="ECO:0007669"/>
    <property type="project" value="TreeGrafter"/>
</dbReference>
<comment type="subcellular location">
    <subcellularLocation>
        <location evidence="1">Membrane</location>
        <topology evidence="1">Multi-pass membrane protein</topology>
    </subcellularLocation>
</comment>
<organism evidence="5 6">
    <name type="scientific">Stachybotrys chlorohalonatus (strain IBT 40285)</name>
    <dbReference type="NCBI Taxonomy" id="1283841"/>
    <lineage>
        <taxon>Eukaryota</taxon>
        <taxon>Fungi</taxon>
        <taxon>Dikarya</taxon>
        <taxon>Ascomycota</taxon>
        <taxon>Pezizomycotina</taxon>
        <taxon>Sordariomycetes</taxon>
        <taxon>Hypocreomycetidae</taxon>
        <taxon>Hypocreales</taxon>
        <taxon>Stachybotryaceae</taxon>
        <taxon>Stachybotrys</taxon>
    </lineage>
</organism>
<dbReference type="STRING" id="1283841.A0A084QTT0"/>
<keyword evidence="6" id="KW-1185">Reference proteome</keyword>
<dbReference type="EMBL" id="KL660204">
    <property type="protein sequence ID" value="KFA67365.1"/>
    <property type="molecule type" value="Genomic_DNA"/>
</dbReference>
<accession>A0A084QTT0</accession>
<dbReference type="InterPro" id="IPR036259">
    <property type="entry name" value="MFS_trans_sf"/>
</dbReference>
<evidence type="ECO:0000256" key="3">
    <source>
        <dbReference type="ARBA" id="ARBA00022989"/>
    </source>
</evidence>
<dbReference type="OrthoDB" id="440553at2759"/>
<dbReference type="InParanoid" id="A0A084QTT0"/>
<evidence type="ECO:0000256" key="4">
    <source>
        <dbReference type="ARBA" id="ARBA00023136"/>
    </source>
</evidence>
<dbReference type="PANTHER" id="PTHR23502:SF151">
    <property type="entry name" value="MAJOR FACILITATOR SUPERFAMILY (MFS) PROFILE DOMAIN-CONTAINING PROTEIN"/>
    <property type="match status" value="1"/>
</dbReference>
<protein>
    <recommendedName>
        <fullName evidence="7">Major facilitator superfamily (MFS) profile domain-containing protein</fullName>
    </recommendedName>
</protein>
<name>A0A084QTT0_STAC4</name>
<evidence type="ECO:0000313" key="6">
    <source>
        <dbReference type="Proteomes" id="UP000028524"/>
    </source>
</evidence>
<evidence type="ECO:0000256" key="2">
    <source>
        <dbReference type="ARBA" id="ARBA00022692"/>
    </source>
</evidence>
<dbReference type="AlphaFoldDB" id="A0A084QTT0"/>
<evidence type="ECO:0000256" key="1">
    <source>
        <dbReference type="ARBA" id="ARBA00004141"/>
    </source>
</evidence>
<dbReference type="SUPFAM" id="SSF103473">
    <property type="entry name" value="MFS general substrate transporter"/>
    <property type="match status" value="2"/>
</dbReference>
<keyword evidence="3" id="KW-1133">Transmembrane helix</keyword>
<evidence type="ECO:0008006" key="7">
    <source>
        <dbReference type="Google" id="ProtNLM"/>
    </source>
</evidence>
<dbReference type="HOGENOM" id="CLU_1031240_0_0_1"/>
<keyword evidence="2" id="KW-0812">Transmembrane</keyword>
<proteinExistence type="predicted"/>
<dbReference type="PANTHER" id="PTHR23502">
    <property type="entry name" value="MAJOR FACILITATOR SUPERFAMILY"/>
    <property type="match status" value="1"/>
</dbReference>
<gene>
    <name evidence="5" type="ORF">S40285_07028</name>
</gene>
<dbReference type="Proteomes" id="UP000028524">
    <property type="component" value="Unassembled WGS sequence"/>
</dbReference>
<evidence type="ECO:0000313" key="5">
    <source>
        <dbReference type="EMBL" id="KFA67365.1"/>
    </source>
</evidence>
<dbReference type="GO" id="GO:0022857">
    <property type="term" value="F:transmembrane transporter activity"/>
    <property type="evidence" value="ECO:0007669"/>
    <property type="project" value="TreeGrafter"/>
</dbReference>
<keyword evidence="4" id="KW-0472">Membrane</keyword>
<reference evidence="5 6" key="1">
    <citation type="journal article" date="2014" name="BMC Genomics">
        <title>Comparative genome sequencing reveals chemotype-specific gene clusters in the toxigenic black mold Stachybotrys.</title>
        <authorList>
            <person name="Semeiks J."/>
            <person name="Borek D."/>
            <person name="Otwinowski Z."/>
            <person name="Grishin N.V."/>
        </authorList>
    </citation>
    <scope>NUCLEOTIDE SEQUENCE [LARGE SCALE GENOMIC DNA]</scope>
    <source>
        <strain evidence="5 6">IBT 40285</strain>
    </source>
</reference>